<comment type="caution">
    <text evidence="1">The sequence shown here is derived from an EMBL/GenBank/DDBJ whole genome shotgun (WGS) entry which is preliminary data.</text>
</comment>
<proteinExistence type="predicted"/>
<dbReference type="Proteomes" id="UP001062846">
    <property type="component" value="Chromosome 1"/>
</dbReference>
<keyword evidence="2" id="KW-1185">Reference proteome</keyword>
<organism evidence="1 2">
    <name type="scientific">Rhododendron molle</name>
    <name type="common">Chinese azalea</name>
    <name type="synonym">Azalea mollis</name>
    <dbReference type="NCBI Taxonomy" id="49168"/>
    <lineage>
        <taxon>Eukaryota</taxon>
        <taxon>Viridiplantae</taxon>
        <taxon>Streptophyta</taxon>
        <taxon>Embryophyta</taxon>
        <taxon>Tracheophyta</taxon>
        <taxon>Spermatophyta</taxon>
        <taxon>Magnoliopsida</taxon>
        <taxon>eudicotyledons</taxon>
        <taxon>Gunneridae</taxon>
        <taxon>Pentapetalae</taxon>
        <taxon>asterids</taxon>
        <taxon>Ericales</taxon>
        <taxon>Ericaceae</taxon>
        <taxon>Ericoideae</taxon>
        <taxon>Rhodoreae</taxon>
        <taxon>Rhododendron</taxon>
    </lineage>
</organism>
<name>A0ACC0Q948_RHOML</name>
<accession>A0ACC0Q948</accession>
<evidence type="ECO:0000313" key="2">
    <source>
        <dbReference type="Proteomes" id="UP001062846"/>
    </source>
</evidence>
<reference evidence="1" key="1">
    <citation type="submission" date="2022-02" db="EMBL/GenBank/DDBJ databases">
        <title>Plant Genome Project.</title>
        <authorList>
            <person name="Zhang R.-G."/>
        </authorList>
    </citation>
    <scope>NUCLEOTIDE SEQUENCE</scope>
    <source>
        <strain evidence="1">AT1</strain>
    </source>
</reference>
<evidence type="ECO:0000313" key="1">
    <source>
        <dbReference type="EMBL" id="KAI8573884.1"/>
    </source>
</evidence>
<sequence length="171" mass="20286">MTCYEILWQIGNDELRSRIAELQKELENASRLAGERKIEEEKLHRRVVKLQKKLDSKKAQWRKEKEKLHRRVAELQKKLNYKKALKLALKVIREFDEDGQVGLKNKMDGEVELKNETNAIHQDMKEKDKHIEHLESLTSILTAKDRKSNDELQEARKELINVSNIIFSFLR</sequence>
<protein>
    <submittedName>
        <fullName evidence="1">Uncharacterized protein</fullName>
    </submittedName>
</protein>
<gene>
    <name evidence="1" type="ORF">RHMOL_Rhmol01G0310400</name>
</gene>
<dbReference type="EMBL" id="CM046388">
    <property type="protein sequence ID" value="KAI8573884.1"/>
    <property type="molecule type" value="Genomic_DNA"/>
</dbReference>